<evidence type="ECO:0000259" key="8">
    <source>
        <dbReference type="PROSITE" id="PS50979"/>
    </source>
</evidence>
<dbReference type="Proteomes" id="UP000064893">
    <property type="component" value="Chromosome"/>
</dbReference>
<dbReference type="UniPathway" id="UPA00655">
    <property type="reaction ID" value="UER00711"/>
</dbReference>
<dbReference type="InterPro" id="IPR004549">
    <property type="entry name" value="Acetyl_CoA_COase_biotin_COase"/>
</dbReference>
<dbReference type="PROSITE" id="PS50979">
    <property type="entry name" value="BC"/>
    <property type="match status" value="1"/>
</dbReference>
<keyword evidence="3 6" id="KW-0067">ATP-binding</keyword>
<dbReference type="Pfam" id="PF00289">
    <property type="entry name" value="Biotin_carb_N"/>
    <property type="match status" value="1"/>
</dbReference>
<keyword evidence="5" id="KW-0092">Biotin</keyword>
<dbReference type="FunFam" id="3.40.50.20:FF:000010">
    <property type="entry name" value="Propionyl-CoA carboxylase subunit alpha"/>
    <property type="match status" value="1"/>
</dbReference>
<evidence type="ECO:0000313" key="10">
    <source>
        <dbReference type="Proteomes" id="UP000064893"/>
    </source>
</evidence>
<dbReference type="SUPFAM" id="SSF56059">
    <property type="entry name" value="Glutathione synthetase ATP-binding domain-like"/>
    <property type="match status" value="1"/>
</dbReference>
<dbReference type="PANTHER" id="PTHR18866">
    <property type="entry name" value="CARBOXYLASE:PYRUVATE/ACETYL-COA/PROPIONYL-COA CARBOXYLASE"/>
    <property type="match status" value="1"/>
</dbReference>
<dbReference type="GO" id="GO:0046872">
    <property type="term" value="F:metal ion binding"/>
    <property type="evidence" value="ECO:0007669"/>
    <property type="project" value="InterPro"/>
</dbReference>
<feature type="domain" description="Biotin carboxylation" evidence="8">
    <location>
        <begin position="1"/>
        <end position="446"/>
    </location>
</feature>
<evidence type="ECO:0000256" key="6">
    <source>
        <dbReference type="PROSITE-ProRule" id="PRU00409"/>
    </source>
</evidence>
<protein>
    <submittedName>
        <fullName evidence="9">Acetyl-/propionyl-coenzyme A carboxylase alpha chain</fullName>
    </submittedName>
</protein>
<dbReference type="FunFam" id="3.30.470.20:FF:000028">
    <property type="entry name" value="Methylcrotonoyl-CoA carboxylase subunit alpha, mitochondrial"/>
    <property type="match status" value="1"/>
</dbReference>
<dbReference type="InterPro" id="IPR016185">
    <property type="entry name" value="PreATP-grasp_dom_sf"/>
</dbReference>
<evidence type="ECO:0000256" key="3">
    <source>
        <dbReference type="ARBA" id="ARBA00022840"/>
    </source>
</evidence>
<dbReference type="PROSITE" id="PS00867">
    <property type="entry name" value="CPSASE_2"/>
    <property type="match status" value="1"/>
</dbReference>
<dbReference type="Gene3D" id="3.30.470.20">
    <property type="entry name" value="ATP-grasp fold, B domain"/>
    <property type="match status" value="1"/>
</dbReference>
<name>A0A0S2HYA6_9BACT</name>
<dbReference type="NCBIfam" id="NF006367">
    <property type="entry name" value="PRK08591.1"/>
    <property type="match status" value="1"/>
</dbReference>
<dbReference type="InterPro" id="IPR005481">
    <property type="entry name" value="BC-like_N"/>
</dbReference>
<keyword evidence="2 6" id="KW-0547">Nucleotide-binding</keyword>
<dbReference type="InterPro" id="IPR011761">
    <property type="entry name" value="ATP-grasp"/>
</dbReference>
<dbReference type="GO" id="GO:0016874">
    <property type="term" value="F:ligase activity"/>
    <property type="evidence" value="ECO:0007669"/>
    <property type="project" value="UniProtKB-KW"/>
</dbReference>
<feature type="domain" description="ATP-grasp" evidence="7">
    <location>
        <begin position="120"/>
        <end position="317"/>
    </location>
</feature>
<dbReference type="EMBL" id="CP013118">
    <property type="protein sequence ID" value="ALO15019.1"/>
    <property type="molecule type" value="Genomic_DNA"/>
</dbReference>
<keyword evidence="1" id="KW-0436">Ligase</keyword>
<dbReference type="PANTHER" id="PTHR18866:SF33">
    <property type="entry name" value="METHYLCROTONOYL-COA CARBOXYLASE SUBUNIT ALPHA, MITOCHONDRIAL-RELATED"/>
    <property type="match status" value="1"/>
</dbReference>
<sequence>MIQKVLVANRGEIAVRVMRTCHEMGLKSVAVYSDADRRSMHVRYADEAIHIGPAPSRESYLNIDRILQAAKEIGADAIHPGYGFLSENAEFSDRCKTEDIVFIGPDAHAIKTMGDKISARKTMEKAGVPIVPGTLDPIDDEAKAVEKIMEIGLPVMIKASAGGGGKGMRLVHEEQNILSAIRSARSEALDAFGDGSVYIEKYIKSPHHIEFQILADNHGNAIHLFERECSVQRRHQKVVEETPSPLLTQEVREEMGEHAVNAAKAVNYSGAGTVEFVMDDDLNYYFLEMNTRLQVEHPITERVVGIDLVKEQVNIANNKKLQYTQMDLFQHGHAIECRIYAEDPDNNFMPSPGVIKHITEPMGLGVRTDGYVYEGFEIPMHYDPMISKLIVWAPNRDDAIKRMKRALYEYKITGVKTTIRFLERVMEHEVFQSGNYNTTFIDNYGEDLFIKEGCDSECQDMAVIAAFLDYQTKLKKAKPPKHGGQMTNNWKAYGRRRIKIRI</sequence>
<reference evidence="9 10" key="1">
    <citation type="submission" date="2015-11" db="EMBL/GenBank/DDBJ databases">
        <title>Description and complete genome sequence of a novel strain predominating in hypersaline microbial mats and representing a new family of the Bacteriodetes phylum.</title>
        <authorList>
            <person name="Spring S."/>
            <person name="Bunk B."/>
            <person name="Sproer C."/>
            <person name="Klenk H.-P."/>
        </authorList>
    </citation>
    <scope>NUCLEOTIDE SEQUENCE [LARGE SCALE GENOMIC DNA]</scope>
    <source>
        <strain evidence="9 10">L21-Spi-D4</strain>
    </source>
</reference>
<dbReference type="GO" id="GO:0005524">
    <property type="term" value="F:ATP binding"/>
    <property type="evidence" value="ECO:0007669"/>
    <property type="project" value="UniProtKB-UniRule"/>
</dbReference>
<dbReference type="NCBIfam" id="TIGR00514">
    <property type="entry name" value="accC"/>
    <property type="match status" value="1"/>
</dbReference>
<keyword evidence="10" id="KW-1185">Reference proteome</keyword>
<gene>
    <name evidence="9" type="primary">accA1_2</name>
    <name evidence="9" type="ORF">L21SP5_01369</name>
</gene>
<dbReference type="GO" id="GO:2001295">
    <property type="term" value="P:malonyl-CoA biosynthetic process"/>
    <property type="evidence" value="ECO:0007669"/>
    <property type="project" value="UniProtKB-UniPathway"/>
</dbReference>
<dbReference type="STRING" id="1307839.L21SP5_01369"/>
<evidence type="ECO:0000256" key="4">
    <source>
        <dbReference type="ARBA" id="ARBA00022842"/>
    </source>
</evidence>
<dbReference type="InterPro" id="IPR005479">
    <property type="entry name" value="CPAse_ATP-bd"/>
</dbReference>
<organism evidence="9 10">
    <name type="scientific">Salinivirga cyanobacteriivorans</name>
    <dbReference type="NCBI Taxonomy" id="1307839"/>
    <lineage>
        <taxon>Bacteria</taxon>
        <taxon>Pseudomonadati</taxon>
        <taxon>Bacteroidota</taxon>
        <taxon>Bacteroidia</taxon>
        <taxon>Bacteroidales</taxon>
        <taxon>Salinivirgaceae</taxon>
        <taxon>Salinivirga</taxon>
    </lineage>
</organism>
<dbReference type="InterPro" id="IPR005482">
    <property type="entry name" value="Biotin_COase_C"/>
</dbReference>
<evidence type="ECO:0000313" key="9">
    <source>
        <dbReference type="EMBL" id="ALO15019.1"/>
    </source>
</evidence>
<dbReference type="FunFam" id="3.30.1490.20:FF:000003">
    <property type="entry name" value="acetyl-CoA carboxylase isoform X1"/>
    <property type="match status" value="1"/>
</dbReference>
<dbReference type="Pfam" id="PF02785">
    <property type="entry name" value="Biotin_carb_C"/>
    <property type="match status" value="1"/>
</dbReference>
<dbReference type="SMART" id="SM00878">
    <property type="entry name" value="Biotin_carb_C"/>
    <property type="match status" value="1"/>
</dbReference>
<proteinExistence type="predicted"/>
<dbReference type="KEGG" id="blq:L21SP5_01369"/>
<dbReference type="InterPro" id="IPR011764">
    <property type="entry name" value="Biotin_carboxylation_dom"/>
</dbReference>
<dbReference type="Pfam" id="PF02786">
    <property type="entry name" value="CPSase_L_D2"/>
    <property type="match status" value="1"/>
</dbReference>
<dbReference type="RefSeq" id="WP_057952522.1">
    <property type="nucleotide sequence ID" value="NZ_CP013118.1"/>
</dbReference>
<evidence type="ECO:0000259" key="7">
    <source>
        <dbReference type="PROSITE" id="PS50975"/>
    </source>
</evidence>
<dbReference type="OrthoDB" id="9807469at2"/>
<dbReference type="InterPro" id="IPR050856">
    <property type="entry name" value="Biotin_carboxylase_complex"/>
</dbReference>
<dbReference type="SUPFAM" id="SSF51246">
    <property type="entry name" value="Rudiment single hybrid motif"/>
    <property type="match status" value="1"/>
</dbReference>
<accession>A0A0S2HYA6</accession>
<evidence type="ECO:0000256" key="5">
    <source>
        <dbReference type="ARBA" id="ARBA00023267"/>
    </source>
</evidence>
<evidence type="ECO:0000256" key="2">
    <source>
        <dbReference type="ARBA" id="ARBA00022741"/>
    </source>
</evidence>
<dbReference type="PROSITE" id="PS50975">
    <property type="entry name" value="ATP_GRASP"/>
    <property type="match status" value="1"/>
</dbReference>
<dbReference type="InterPro" id="IPR011054">
    <property type="entry name" value="Rudment_hybrid_motif"/>
</dbReference>
<dbReference type="SUPFAM" id="SSF52440">
    <property type="entry name" value="PreATP-grasp domain"/>
    <property type="match status" value="1"/>
</dbReference>
<keyword evidence="4" id="KW-0460">Magnesium</keyword>
<evidence type="ECO:0000256" key="1">
    <source>
        <dbReference type="ARBA" id="ARBA00022598"/>
    </source>
</evidence>
<dbReference type="PATRIC" id="fig|1307839.3.peg.1463"/>
<dbReference type="AlphaFoldDB" id="A0A0S2HYA6"/>